<name>A0A2W4EVN3_9HYPH</name>
<dbReference type="AlphaFoldDB" id="A0A2W4EVN3"/>
<evidence type="ECO:0000313" key="3">
    <source>
        <dbReference type="EMBL" id="PZM17126.1"/>
    </source>
</evidence>
<organism evidence="3 4">
    <name type="scientific">Rhizobium tubonense</name>
    <dbReference type="NCBI Taxonomy" id="484088"/>
    <lineage>
        <taxon>Bacteria</taxon>
        <taxon>Pseudomonadati</taxon>
        <taxon>Pseudomonadota</taxon>
        <taxon>Alphaproteobacteria</taxon>
        <taxon>Hyphomicrobiales</taxon>
        <taxon>Rhizobiaceae</taxon>
        <taxon>Rhizobium/Agrobacterium group</taxon>
        <taxon>Rhizobium</taxon>
    </lineage>
</organism>
<comment type="caution">
    <text evidence="3">The sequence shown here is derived from an EMBL/GenBank/DDBJ whole genome shotgun (WGS) entry which is preliminary data.</text>
</comment>
<keyword evidence="1" id="KW-0560">Oxidoreductase</keyword>
<sequence length="355" mass="37521">MSRKKIIVVGSGVVGASIAYHLARRGAEVQLLDERQAPGCGVTGHAFGWINLVNGSSTANPASYRLRLQAIEDFRRLETEFPEAFEGVRCGSIVWEKTPAMTEARAREHQAWGAPIELVDAAAIALMEPSLRDVPDCAAFSPDDIAIDPGDLSRALVRAAVSAGATANFGIKVTSVETLNGRATGVRTAGDIIDADAVVIAAGTAVDTLTSALGANIGVESSPCVLLRYQVEQPFITRILCGSELEIRQANDHSLIVATSYVEGAEDDAAMAIGHRFLEAIGRSLAVPGEIAFRKGVVGYRPFFADGFPRLGFLPQVEGVYVAVGHPGVILAPLLGRLATEALLDDRHSSLVPDL</sequence>
<keyword evidence="4" id="KW-1185">Reference proteome</keyword>
<dbReference type="SUPFAM" id="SSF51905">
    <property type="entry name" value="FAD/NAD(P)-binding domain"/>
    <property type="match status" value="1"/>
</dbReference>
<dbReference type="EMBL" id="PCDP01000001">
    <property type="protein sequence ID" value="PZM17126.1"/>
    <property type="molecule type" value="Genomic_DNA"/>
</dbReference>
<dbReference type="PANTHER" id="PTHR13847">
    <property type="entry name" value="SARCOSINE DEHYDROGENASE-RELATED"/>
    <property type="match status" value="1"/>
</dbReference>
<dbReference type="PANTHER" id="PTHR13847:SF289">
    <property type="entry name" value="GLYCINE OXIDASE"/>
    <property type="match status" value="1"/>
</dbReference>
<proteinExistence type="predicted"/>
<dbReference type="OrthoDB" id="8993739at2"/>
<protein>
    <submittedName>
        <fullName evidence="3">FAD-dependent oxidoreductase</fullName>
    </submittedName>
</protein>
<dbReference type="Proteomes" id="UP000248925">
    <property type="component" value="Unassembled WGS sequence"/>
</dbReference>
<evidence type="ECO:0000313" key="4">
    <source>
        <dbReference type="Proteomes" id="UP000248925"/>
    </source>
</evidence>
<evidence type="ECO:0000259" key="2">
    <source>
        <dbReference type="Pfam" id="PF01266"/>
    </source>
</evidence>
<dbReference type="Gene3D" id="3.30.9.10">
    <property type="entry name" value="D-Amino Acid Oxidase, subunit A, domain 2"/>
    <property type="match status" value="1"/>
</dbReference>
<dbReference type="InterPro" id="IPR006076">
    <property type="entry name" value="FAD-dep_OxRdtase"/>
</dbReference>
<dbReference type="GO" id="GO:0005737">
    <property type="term" value="C:cytoplasm"/>
    <property type="evidence" value="ECO:0007669"/>
    <property type="project" value="TreeGrafter"/>
</dbReference>
<evidence type="ECO:0000256" key="1">
    <source>
        <dbReference type="ARBA" id="ARBA00023002"/>
    </source>
</evidence>
<dbReference type="Gene3D" id="3.50.50.60">
    <property type="entry name" value="FAD/NAD(P)-binding domain"/>
    <property type="match status" value="1"/>
</dbReference>
<accession>A0A2W4EVN3</accession>
<dbReference type="InterPro" id="IPR036188">
    <property type="entry name" value="FAD/NAD-bd_sf"/>
</dbReference>
<feature type="domain" description="FAD dependent oxidoreductase" evidence="2">
    <location>
        <begin position="5"/>
        <end position="341"/>
    </location>
</feature>
<dbReference type="GO" id="GO:0016491">
    <property type="term" value="F:oxidoreductase activity"/>
    <property type="evidence" value="ECO:0007669"/>
    <property type="project" value="UniProtKB-KW"/>
</dbReference>
<gene>
    <name evidence="3" type="ORF">CPY51_02525</name>
</gene>
<reference evidence="3 4" key="1">
    <citation type="journal article" date="2018" name="Sci. Rep.">
        <title>Rhizobium tumorigenes sp. nov., a novel plant tumorigenic bacterium isolated from cane gall tumors on thornless blackberry.</title>
        <authorList>
            <person name="Kuzmanovi N."/>
            <person name="Smalla K."/>
            <person name="Gronow S."/>
            <person name="PuBawska J."/>
        </authorList>
    </citation>
    <scope>NUCLEOTIDE SEQUENCE [LARGE SCALE GENOMIC DNA]</scope>
    <source>
        <strain evidence="3 4">CCBAU 85046</strain>
    </source>
</reference>
<dbReference type="RefSeq" id="WP_111158453.1">
    <property type="nucleotide sequence ID" value="NZ_PCDP01000001.1"/>
</dbReference>
<dbReference type="Pfam" id="PF01266">
    <property type="entry name" value="DAO"/>
    <property type="match status" value="1"/>
</dbReference>